<dbReference type="AlphaFoldDB" id="S1RWG4"/>
<sequence>MTPSNPAMAKPQCCFSRPLDDFLSLSSSLSLVMTPLDGLILTSTVEPSTFSHVMYPMWITHLRRLTGTTLPSVLRRSHEELGPQRPSGPGLGPRMTVVHL</sequence>
<reference evidence="2 3" key="1">
    <citation type="journal article" date="2013" name="Genome Biol.">
        <title>The genome sequence of the most widely cultivated cacao type and its use to identify candidate genes regulating pod color.</title>
        <authorList>
            <person name="Motamayor J.C."/>
            <person name="Mockaitis K."/>
            <person name="Schmutz J."/>
            <person name="Haiminen N."/>
            <person name="Iii D.L."/>
            <person name="Cornejo O."/>
            <person name="Findley S.D."/>
            <person name="Zheng P."/>
            <person name="Utro F."/>
            <person name="Royaert S."/>
            <person name="Saski C."/>
            <person name="Jenkins J."/>
            <person name="Podicheti R."/>
            <person name="Zhao M."/>
            <person name="Scheffler B.E."/>
            <person name="Stack J.C."/>
            <person name="Feltus F.A."/>
            <person name="Mustiga G.M."/>
            <person name="Amores F."/>
            <person name="Phillips W."/>
            <person name="Marelli J.P."/>
            <person name="May G.D."/>
            <person name="Shapiro H."/>
            <person name="Ma J."/>
            <person name="Bustamante C.D."/>
            <person name="Schnell R.J."/>
            <person name="Main D."/>
            <person name="Gilbert D."/>
            <person name="Parida L."/>
            <person name="Kuhn D.N."/>
        </authorList>
    </citation>
    <scope>NUCLEOTIDE SEQUENCE [LARGE SCALE GENOMIC DNA]</scope>
    <source>
        <strain evidence="3">cv. Matina 1-6</strain>
    </source>
</reference>
<evidence type="ECO:0000313" key="3">
    <source>
        <dbReference type="Proteomes" id="UP000026915"/>
    </source>
</evidence>
<protein>
    <submittedName>
        <fullName evidence="2">Uncharacterized protein</fullName>
    </submittedName>
</protein>
<organism evidence="2 3">
    <name type="scientific">Theobroma cacao</name>
    <name type="common">Cacao</name>
    <name type="synonym">Cocoa</name>
    <dbReference type="NCBI Taxonomy" id="3641"/>
    <lineage>
        <taxon>Eukaryota</taxon>
        <taxon>Viridiplantae</taxon>
        <taxon>Streptophyta</taxon>
        <taxon>Embryophyta</taxon>
        <taxon>Tracheophyta</taxon>
        <taxon>Spermatophyta</taxon>
        <taxon>Magnoliopsida</taxon>
        <taxon>eudicotyledons</taxon>
        <taxon>Gunneridae</taxon>
        <taxon>Pentapetalae</taxon>
        <taxon>rosids</taxon>
        <taxon>malvids</taxon>
        <taxon>Malvales</taxon>
        <taxon>Malvaceae</taxon>
        <taxon>Byttnerioideae</taxon>
        <taxon>Theobroma</taxon>
    </lineage>
</organism>
<dbReference type="Gramene" id="EOY20465">
    <property type="protein sequence ID" value="EOY20465"/>
    <property type="gene ID" value="TCM_046069"/>
</dbReference>
<gene>
    <name evidence="2" type="ORF">TCM_046069</name>
</gene>
<evidence type="ECO:0000313" key="2">
    <source>
        <dbReference type="EMBL" id="EOY20465.1"/>
    </source>
</evidence>
<accession>S1RWG4</accession>
<evidence type="ECO:0000256" key="1">
    <source>
        <dbReference type="SAM" id="MobiDB-lite"/>
    </source>
</evidence>
<proteinExistence type="predicted"/>
<dbReference type="EMBL" id="KE133230">
    <property type="protein sequence ID" value="EOY20465.1"/>
    <property type="molecule type" value="Genomic_DNA"/>
</dbReference>
<feature type="region of interest" description="Disordered" evidence="1">
    <location>
        <begin position="78"/>
        <end position="100"/>
    </location>
</feature>
<dbReference type="InParanoid" id="S1RWG4"/>
<name>S1RWG4_THECC</name>
<dbReference type="Proteomes" id="UP000026915">
    <property type="component" value="Unassembled WGS sequence"/>
</dbReference>
<keyword evidence="3" id="KW-1185">Reference proteome</keyword>
<dbReference type="HOGENOM" id="CLU_2311292_0_0_1"/>